<proteinExistence type="inferred from homology"/>
<dbReference type="EMBL" id="CALNXK010000153">
    <property type="protein sequence ID" value="CAH3169989.1"/>
    <property type="molecule type" value="Genomic_DNA"/>
</dbReference>
<comment type="similarity">
    <text evidence="2">Belongs to the metallo-dependent hydrolases superfamily. ACMSD family.</text>
</comment>
<name>A0ABN8QV52_9CNID</name>
<organism evidence="13 14">
    <name type="scientific">Porites lobata</name>
    <dbReference type="NCBI Taxonomy" id="104759"/>
    <lineage>
        <taxon>Eukaryota</taxon>
        <taxon>Metazoa</taxon>
        <taxon>Cnidaria</taxon>
        <taxon>Anthozoa</taxon>
        <taxon>Hexacorallia</taxon>
        <taxon>Scleractinia</taxon>
        <taxon>Fungiina</taxon>
        <taxon>Poritidae</taxon>
        <taxon>Porites</taxon>
    </lineage>
</organism>
<evidence type="ECO:0000256" key="11">
    <source>
        <dbReference type="RuleBase" id="RU366045"/>
    </source>
</evidence>
<evidence type="ECO:0000313" key="14">
    <source>
        <dbReference type="Proteomes" id="UP001159405"/>
    </source>
</evidence>
<protein>
    <recommendedName>
        <fullName evidence="5 11">2-amino-3-carboxymuconate-6-semialdehyde decarboxylase</fullName>
        <ecNumber evidence="4 11">4.1.1.45</ecNumber>
    </recommendedName>
    <alternativeName>
        <fullName evidence="10 11">Picolinate carboxylase</fullName>
    </alternativeName>
</protein>
<dbReference type="InterPro" id="IPR032465">
    <property type="entry name" value="ACMSD"/>
</dbReference>
<evidence type="ECO:0000256" key="1">
    <source>
        <dbReference type="ARBA" id="ARBA00005079"/>
    </source>
</evidence>
<comment type="caution">
    <text evidence="13">The sequence shown here is derived from an EMBL/GenBank/DDBJ whole genome shotgun (WGS) entry which is preliminary data.</text>
</comment>
<evidence type="ECO:0000256" key="10">
    <source>
        <dbReference type="ARBA" id="ARBA00031120"/>
    </source>
</evidence>
<feature type="domain" description="Amidohydrolase-related" evidence="12">
    <location>
        <begin position="29"/>
        <end position="98"/>
    </location>
</feature>
<evidence type="ECO:0000256" key="4">
    <source>
        <dbReference type="ARBA" id="ARBA00012365"/>
    </source>
</evidence>
<dbReference type="EC" id="4.1.1.45" evidence="4 11"/>
<evidence type="ECO:0000256" key="8">
    <source>
        <dbReference type="ARBA" id="ARBA00022833"/>
    </source>
</evidence>
<keyword evidence="14" id="KW-1185">Reference proteome</keyword>
<accession>A0ABN8QV52</accession>
<keyword evidence="7 11" id="KW-0210">Decarboxylase</keyword>
<evidence type="ECO:0000256" key="2">
    <source>
        <dbReference type="ARBA" id="ARBA00005871"/>
    </source>
</evidence>
<keyword evidence="8" id="KW-0862">Zinc</keyword>
<dbReference type="Pfam" id="PF04909">
    <property type="entry name" value="Amidohydro_2"/>
    <property type="match status" value="1"/>
</dbReference>
<dbReference type="PANTHER" id="PTHR21240:SF27">
    <property type="entry name" value="2-AMINO-3-CARBOXYMUCONATE-6-SEMIALDEHYDE DECARBOXYLASE"/>
    <property type="match status" value="1"/>
</dbReference>
<comment type="pathway">
    <text evidence="1 11">Secondary metabolite metabolism; quinolate metabolism.</text>
</comment>
<dbReference type="SUPFAM" id="SSF51556">
    <property type="entry name" value="Metallo-dependent hydrolases"/>
    <property type="match status" value="1"/>
</dbReference>
<keyword evidence="6" id="KW-0479">Metal-binding</keyword>
<gene>
    <name evidence="13" type="ORF">PLOB_00010487</name>
</gene>
<feature type="non-terminal residue" evidence="13">
    <location>
        <position position="1"/>
    </location>
</feature>
<dbReference type="Proteomes" id="UP001159405">
    <property type="component" value="Unassembled WGS sequence"/>
</dbReference>
<comment type="catalytic activity">
    <reaction evidence="11">
        <text>2-amino-3-carboxymuconate 6-semialdehyde + H(+) = 2-aminomuconate 6-semialdehyde + CO2</text>
        <dbReference type="Rhea" id="RHEA:16557"/>
        <dbReference type="ChEBI" id="CHEBI:15378"/>
        <dbReference type="ChEBI" id="CHEBI:16526"/>
        <dbReference type="ChEBI" id="CHEBI:77634"/>
        <dbReference type="ChEBI" id="CHEBI:77803"/>
        <dbReference type="EC" id="4.1.1.45"/>
    </reaction>
</comment>
<evidence type="ECO:0000256" key="3">
    <source>
        <dbReference type="ARBA" id="ARBA00011245"/>
    </source>
</evidence>
<evidence type="ECO:0000256" key="5">
    <source>
        <dbReference type="ARBA" id="ARBA00021214"/>
    </source>
</evidence>
<evidence type="ECO:0000259" key="12">
    <source>
        <dbReference type="Pfam" id="PF04909"/>
    </source>
</evidence>
<evidence type="ECO:0000256" key="9">
    <source>
        <dbReference type="ARBA" id="ARBA00023239"/>
    </source>
</evidence>
<sequence>IGRIEHGFDVRPDLCAVENPVNPRSYIGQIYTDSLVHDEKALKLLVDTIGQENVILGSDYPFSLGEHHPGKLIEDVYKDDLELRDKLLGGNALRFLGLKRSQFD</sequence>
<dbReference type="Gene3D" id="3.20.20.140">
    <property type="entry name" value="Metal-dependent hydrolases"/>
    <property type="match status" value="1"/>
</dbReference>
<keyword evidence="9 11" id="KW-0456">Lyase</keyword>
<feature type="non-terminal residue" evidence="13">
    <location>
        <position position="104"/>
    </location>
</feature>
<reference evidence="13 14" key="1">
    <citation type="submission" date="2022-05" db="EMBL/GenBank/DDBJ databases">
        <authorList>
            <consortium name="Genoscope - CEA"/>
            <person name="William W."/>
        </authorList>
    </citation>
    <scope>NUCLEOTIDE SEQUENCE [LARGE SCALE GENOMIC DNA]</scope>
</reference>
<comment type="function">
    <text evidence="11">Converts alpha-amino-beta-carboxymuconate-epsilon-semialdehyde (ACMS) to alpha-aminomuconate semialdehyde (AMS).</text>
</comment>
<evidence type="ECO:0000256" key="7">
    <source>
        <dbReference type="ARBA" id="ARBA00022793"/>
    </source>
</evidence>
<dbReference type="PANTHER" id="PTHR21240">
    <property type="entry name" value="2-AMINO-3-CARBOXYLMUCONATE-6-SEMIALDEHYDE DECARBOXYLASE"/>
    <property type="match status" value="1"/>
</dbReference>
<evidence type="ECO:0000313" key="13">
    <source>
        <dbReference type="EMBL" id="CAH3169989.1"/>
    </source>
</evidence>
<dbReference type="InterPro" id="IPR006680">
    <property type="entry name" value="Amidohydro-rel"/>
</dbReference>
<dbReference type="InterPro" id="IPR032466">
    <property type="entry name" value="Metal_Hydrolase"/>
</dbReference>
<evidence type="ECO:0000256" key="6">
    <source>
        <dbReference type="ARBA" id="ARBA00022723"/>
    </source>
</evidence>
<comment type="subunit">
    <text evidence="3 11">Monomer.</text>
</comment>